<dbReference type="InterPro" id="IPR002130">
    <property type="entry name" value="Cyclophilin-type_PPIase_dom"/>
</dbReference>
<proteinExistence type="predicted"/>
<dbReference type="PROSITE" id="PS50072">
    <property type="entry name" value="CSA_PPIASE_2"/>
    <property type="match status" value="1"/>
</dbReference>
<feature type="non-terminal residue" evidence="2">
    <location>
        <position position="1"/>
    </location>
</feature>
<reference evidence="2" key="1">
    <citation type="journal article" date="2014" name="Front. Microbiol.">
        <title>High frequency of phylogenetically diverse reductive dehalogenase-homologous genes in deep subseafloor sedimentary metagenomes.</title>
        <authorList>
            <person name="Kawai M."/>
            <person name="Futagami T."/>
            <person name="Toyoda A."/>
            <person name="Takaki Y."/>
            <person name="Nishi S."/>
            <person name="Hori S."/>
            <person name="Arai W."/>
            <person name="Tsubouchi T."/>
            <person name="Morono Y."/>
            <person name="Uchiyama I."/>
            <person name="Ito T."/>
            <person name="Fujiyama A."/>
            <person name="Inagaki F."/>
            <person name="Takami H."/>
        </authorList>
    </citation>
    <scope>NUCLEOTIDE SEQUENCE</scope>
    <source>
        <strain evidence="2">Expedition CK06-06</strain>
    </source>
</reference>
<dbReference type="GO" id="GO:0003755">
    <property type="term" value="F:peptidyl-prolyl cis-trans isomerase activity"/>
    <property type="evidence" value="ECO:0007669"/>
    <property type="project" value="InterPro"/>
</dbReference>
<sequence>QFYINHVNNPGLNHKDNTPEGFGYCVFGKVIKGMDVVDAIANSPTTAKLSFQDVPRETITIISVRRI</sequence>
<dbReference type="InterPro" id="IPR029000">
    <property type="entry name" value="Cyclophilin-like_dom_sf"/>
</dbReference>
<dbReference type="AlphaFoldDB" id="X0TCH6"/>
<dbReference type="EMBL" id="BARS01014218">
    <property type="protein sequence ID" value="GAF91218.1"/>
    <property type="molecule type" value="Genomic_DNA"/>
</dbReference>
<dbReference type="Pfam" id="PF00160">
    <property type="entry name" value="Pro_isomerase"/>
    <property type="match status" value="1"/>
</dbReference>
<protein>
    <recommendedName>
        <fullName evidence="1">PPIase cyclophilin-type domain-containing protein</fullName>
    </recommendedName>
</protein>
<name>X0TCH6_9ZZZZ</name>
<dbReference type="SUPFAM" id="SSF50891">
    <property type="entry name" value="Cyclophilin-like"/>
    <property type="match status" value="1"/>
</dbReference>
<comment type="caution">
    <text evidence="2">The sequence shown here is derived from an EMBL/GenBank/DDBJ whole genome shotgun (WGS) entry which is preliminary data.</text>
</comment>
<evidence type="ECO:0000259" key="1">
    <source>
        <dbReference type="PROSITE" id="PS50072"/>
    </source>
</evidence>
<accession>X0TCH6</accession>
<organism evidence="2">
    <name type="scientific">marine sediment metagenome</name>
    <dbReference type="NCBI Taxonomy" id="412755"/>
    <lineage>
        <taxon>unclassified sequences</taxon>
        <taxon>metagenomes</taxon>
        <taxon>ecological metagenomes</taxon>
    </lineage>
</organism>
<evidence type="ECO:0000313" key="2">
    <source>
        <dbReference type="EMBL" id="GAF91218.1"/>
    </source>
</evidence>
<dbReference type="Gene3D" id="2.40.100.10">
    <property type="entry name" value="Cyclophilin-like"/>
    <property type="match status" value="1"/>
</dbReference>
<gene>
    <name evidence="2" type="ORF">S01H1_24139</name>
</gene>
<feature type="domain" description="PPIase cyclophilin-type" evidence="1">
    <location>
        <begin position="1"/>
        <end position="66"/>
    </location>
</feature>